<comment type="caution">
    <text evidence="7">The sequence shown here is derived from an EMBL/GenBank/DDBJ whole genome shotgun (WGS) entry which is preliminary data.</text>
</comment>
<comment type="subcellular location">
    <subcellularLocation>
        <location evidence="1">Membrane</location>
        <topology evidence="1">Multi-pass membrane protein</topology>
    </subcellularLocation>
</comment>
<evidence type="ECO:0000256" key="4">
    <source>
        <dbReference type="ARBA" id="ARBA00023136"/>
    </source>
</evidence>
<dbReference type="OrthoDB" id="310870at2759"/>
<feature type="transmembrane region" description="Helical" evidence="5">
    <location>
        <begin position="153"/>
        <end position="174"/>
    </location>
</feature>
<dbReference type="Proteomes" id="UP000681722">
    <property type="component" value="Unassembled WGS sequence"/>
</dbReference>
<reference evidence="7" key="1">
    <citation type="submission" date="2021-02" db="EMBL/GenBank/DDBJ databases">
        <authorList>
            <person name="Nowell W R."/>
        </authorList>
    </citation>
    <scope>NUCLEOTIDE SEQUENCE</scope>
</reference>
<gene>
    <name evidence="7" type="ORF">GPM918_LOCUS40955</name>
    <name evidence="8" type="ORF">SRO942_LOCUS41949</name>
</gene>
<evidence type="ECO:0000313" key="7">
    <source>
        <dbReference type="EMBL" id="CAF1579086.1"/>
    </source>
</evidence>
<dbReference type="GO" id="GO:0005886">
    <property type="term" value="C:plasma membrane"/>
    <property type="evidence" value="ECO:0007669"/>
    <property type="project" value="TreeGrafter"/>
</dbReference>
<evidence type="ECO:0000256" key="3">
    <source>
        <dbReference type="ARBA" id="ARBA00022989"/>
    </source>
</evidence>
<evidence type="ECO:0000259" key="6">
    <source>
        <dbReference type="Pfam" id="PF00520"/>
    </source>
</evidence>
<dbReference type="Pfam" id="PF00520">
    <property type="entry name" value="Ion_trans"/>
    <property type="match status" value="1"/>
</dbReference>
<dbReference type="GO" id="GO:0099604">
    <property type="term" value="F:ligand-gated calcium channel activity"/>
    <property type="evidence" value="ECO:0007669"/>
    <property type="project" value="TreeGrafter"/>
</dbReference>
<keyword evidence="2 5" id="KW-0812">Transmembrane</keyword>
<evidence type="ECO:0000256" key="2">
    <source>
        <dbReference type="ARBA" id="ARBA00022692"/>
    </source>
</evidence>
<dbReference type="InterPro" id="IPR005821">
    <property type="entry name" value="Ion_trans_dom"/>
</dbReference>
<name>A0A815Z8F6_9BILA</name>
<evidence type="ECO:0000313" key="9">
    <source>
        <dbReference type="Proteomes" id="UP000663829"/>
    </source>
</evidence>
<organism evidence="7 9">
    <name type="scientific">Didymodactylos carnosus</name>
    <dbReference type="NCBI Taxonomy" id="1234261"/>
    <lineage>
        <taxon>Eukaryota</taxon>
        <taxon>Metazoa</taxon>
        <taxon>Spiralia</taxon>
        <taxon>Gnathifera</taxon>
        <taxon>Rotifera</taxon>
        <taxon>Eurotatoria</taxon>
        <taxon>Bdelloidea</taxon>
        <taxon>Philodinida</taxon>
        <taxon>Philodinidae</taxon>
        <taxon>Didymodactylos</taxon>
    </lineage>
</organism>
<evidence type="ECO:0000313" key="8">
    <source>
        <dbReference type="EMBL" id="CAF4445633.1"/>
    </source>
</evidence>
<feature type="transmembrane region" description="Helical" evidence="5">
    <location>
        <begin position="83"/>
        <end position="103"/>
    </location>
</feature>
<dbReference type="EMBL" id="CAJOBC010097189">
    <property type="protein sequence ID" value="CAF4445633.1"/>
    <property type="molecule type" value="Genomic_DNA"/>
</dbReference>
<proteinExistence type="predicted"/>
<evidence type="ECO:0000256" key="5">
    <source>
        <dbReference type="SAM" id="Phobius"/>
    </source>
</evidence>
<accession>A0A815Z8F6</accession>
<feature type="domain" description="Ion transport" evidence="6">
    <location>
        <begin position="13"/>
        <end position="258"/>
    </location>
</feature>
<feature type="non-terminal residue" evidence="7">
    <location>
        <position position="1"/>
    </location>
</feature>
<dbReference type="InterPro" id="IPR050927">
    <property type="entry name" value="TRPM"/>
</dbReference>
<feature type="transmembrane region" description="Helical" evidence="5">
    <location>
        <begin position="235"/>
        <end position="258"/>
    </location>
</feature>
<feature type="transmembrane region" description="Helical" evidence="5">
    <location>
        <begin position="45"/>
        <end position="63"/>
    </location>
</feature>
<protein>
    <recommendedName>
        <fullName evidence="6">Ion transport domain-containing protein</fullName>
    </recommendedName>
</protein>
<dbReference type="AlphaFoldDB" id="A0A815Z8F6"/>
<dbReference type="PANTHER" id="PTHR13800:SF12">
    <property type="entry name" value="TRANSIENT RECEPTOR POTENTIAL CATION CHANNEL SUBFAMILY M MEMBER-LIKE 2"/>
    <property type="match status" value="1"/>
</dbReference>
<dbReference type="Proteomes" id="UP000663829">
    <property type="component" value="Unassembled WGS sequence"/>
</dbReference>
<evidence type="ECO:0000256" key="1">
    <source>
        <dbReference type="ARBA" id="ARBA00004141"/>
    </source>
</evidence>
<keyword evidence="4 5" id="KW-0472">Membrane</keyword>
<keyword evidence="9" id="KW-1185">Reference proteome</keyword>
<dbReference type="PANTHER" id="PTHR13800">
    <property type="entry name" value="TRANSIENT RECEPTOR POTENTIAL CATION CHANNEL, SUBFAMILY M, MEMBER 6"/>
    <property type="match status" value="1"/>
</dbReference>
<sequence>MRPRPGFFENALIFLVVFLLLYSFVLLVDYFPLNIYNEKRSGIQNLRIPITEILLHICIWSLIVDKIQQFILMDNKADYFEEIWNIMDLAAFIFYLVGFITRFIVTEALFQTSKIFLCLDLIIWFIRTLHLFAAYEQLGPKLALIINTMKDMVFFVCFILIFLFGFSITSWSLITTTAQVNWTYTDDGKLYNTTVVNGGSGLWTWRYLRNVINYGIWKVFGQVDPIAGNDAYSDVAWVLALIFVTLSNALLLNVLIALF</sequence>
<keyword evidence="3 5" id="KW-1133">Transmembrane helix</keyword>
<feature type="transmembrane region" description="Helical" evidence="5">
    <location>
        <begin position="12"/>
        <end position="33"/>
    </location>
</feature>
<feature type="transmembrane region" description="Helical" evidence="5">
    <location>
        <begin position="115"/>
        <end position="133"/>
    </location>
</feature>
<dbReference type="EMBL" id="CAJNOQ010031270">
    <property type="protein sequence ID" value="CAF1579086.1"/>
    <property type="molecule type" value="Genomic_DNA"/>
</dbReference>